<dbReference type="Proteomes" id="UP000005019">
    <property type="component" value="Unassembled WGS sequence"/>
</dbReference>
<accession>F5REX5</accession>
<dbReference type="InterPro" id="IPR023696">
    <property type="entry name" value="Ureohydrolase_dom_sf"/>
</dbReference>
<sequence length="302" mass="32768">MTLQSRIPVVLDVDGAVGALDGELRIALSDRQEALRFGCSARQLDQLARDLAQLLPAVRRTGTTFIGSGDFHHLSVPLILRCARALHARTGQRLRVVVLDNHPDNMRFPFGVHCGSWVRQVAMDEAVSHVHVAGITSADISVAHCWENRLQPLRAGKLSYWSCGVDTRWARWLGLDHAFHAHRDGAELVAALTAHLVARPEPTYLSIDKDVLSTAVVQTNWDQGVLTLEQAGAVIDVLTGCIEGSDITGEISSHRYATLWKRLLSGLDGQDIDLTAAAIDGGQGRQHEVNRALIARIAAAGG</sequence>
<evidence type="ECO:0008006" key="3">
    <source>
        <dbReference type="Google" id="ProtNLM"/>
    </source>
</evidence>
<dbReference type="SUPFAM" id="SSF52768">
    <property type="entry name" value="Arginase/deacetylase"/>
    <property type="match status" value="1"/>
</dbReference>
<dbReference type="AlphaFoldDB" id="F5REX5"/>
<dbReference type="GO" id="GO:0046872">
    <property type="term" value="F:metal ion binding"/>
    <property type="evidence" value="ECO:0007669"/>
    <property type="project" value="InterPro"/>
</dbReference>
<name>F5REX5_METUF</name>
<proteinExistence type="predicted"/>
<dbReference type="Pfam" id="PF00491">
    <property type="entry name" value="Arginase"/>
    <property type="match status" value="1"/>
</dbReference>
<reference evidence="1 2" key="1">
    <citation type="journal article" date="2011" name="J. Bacteriol.">
        <title>Genome sequence of Methyloversatilis universalis FAM5T, a methylotrophic representative of the order Rhodocyclales.</title>
        <authorList>
            <person name="Kittichotirat W."/>
            <person name="Good N.M."/>
            <person name="Hall R."/>
            <person name="Bringel F."/>
            <person name="Lajus A."/>
            <person name="Medigue C."/>
            <person name="Smalley N.E."/>
            <person name="Beck D."/>
            <person name="Bumgarner R."/>
            <person name="Vuilleumier S."/>
            <person name="Kalyuzhnaya M.G."/>
        </authorList>
    </citation>
    <scope>NUCLEOTIDE SEQUENCE [LARGE SCALE GENOMIC DNA]</scope>
    <source>
        <strain evidence="2">ATCC BAA-1314 / JCM 13912 / FAM5</strain>
    </source>
</reference>
<dbReference type="eggNOG" id="COG0010">
    <property type="taxonomic scope" value="Bacteria"/>
</dbReference>
<dbReference type="InterPro" id="IPR006035">
    <property type="entry name" value="Ureohydrolase"/>
</dbReference>
<dbReference type="Gene3D" id="3.40.800.10">
    <property type="entry name" value="Ureohydrolase domain"/>
    <property type="match status" value="1"/>
</dbReference>
<evidence type="ECO:0000313" key="1">
    <source>
        <dbReference type="EMBL" id="EGK71456.1"/>
    </source>
</evidence>
<organism evidence="1 2">
    <name type="scientific">Methyloversatilis universalis (strain ATCC BAA-1314 / DSM 25237 / JCM 13912 / CCUG 52030 / FAM5)</name>
    <dbReference type="NCBI Taxonomy" id="1000565"/>
    <lineage>
        <taxon>Bacteria</taxon>
        <taxon>Pseudomonadati</taxon>
        <taxon>Pseudomonadota</taxon>
        <taxon>Betaproteobacteria</taxon>
        <taxon>Nitrosomonadales</taxon>
        <taxon>Sterolibacteriaceae</taxon>
        <taxon>Methyloversatilis</taxon>
    </lineage>
</organism>
<dbReference type="EMBL" id="AFHG01000052">
    <property type="protein sequence ID" value="EGK71456.1"/>
    <property type="molecule type" value="Genomic_DNA"/>
</dbReference>
<dbReference type="OrthoDB" id="8770139at2"/>
<keyword evidence="2" id="KW-1185">Reference proteome</keyword>
<protein>
    <recommendedName>
        <fullName evidence="3">Arginase family protein</fullName>
    </recommendedName>
</protein>
<comment type="caution">
    <text evidence="1">The sequence shown here is derived from an EMBL/GenBank/DDBJ whole genome shotgun (WGS) entry which is preliminary data.</text>
</comment>
<gene>
    <name evidence="1" type="ORF">METUNv1_02850</name>
</gene>
<dbReference type="STRING" id="1000565.METUNv1_02850"/>
<dbReference type="GO" id="GO:0016813">
    <property type="term" value="F:hydrolase activity, acting on carbon-nitrogen (but not peptide) bonds, in linear amidines"/>
    <property type="evidence" value="ECO:0007669"/>
    <property type="project" value="UniProtKB-ARBA"/>
</dbReference>
<dbReference type="RefSeq" id="WP_008062848.1">
    <property type="nucleotide sequence ID" value="NZ_AFHG01000052.1"/>
</dbReference>
<evidence type="ECO:0000313" key="2">
    <source>
        <dbReference type="Proteomes" id="UP000005019"/>
    </source>
</evidence>